<evidence type="ECO:0000259" key="3">
    <source>
        <dbReference type="Pfam" id="PF25372"/>
    </source>
</evidence>
<evidence type="ECO:0000256" key="2">
    <source>
        <dbReference type="ARBA" id="ARBA00039628"/>
    </source>
</evidence>
<proteinExistence type="inferred from homology"/>
<dbReference type="OrthoDB" id="10257471at2759"/>
<accession>A0A1S3PD82</accession>
<dbReference type="PANTHER" id="PTHR13318">
    <property type="entry name" value="PARTNER OF PAIRED, ISOFORM B-RELATED"/>
    <property type="match status" value="1"/>
</dbReference>
<dbReference type="GO" id="GO:0031146">
    <property type="term" value="P:SCF-dependent proteasomal ubiquitin-dependent protein catabolic process"/>
    <property type="evidence" value="ECO:0007669"/>
    <property type="project" value="TreeGrafter"/>
</dbReference>
<feature type="domain" description="F-box/LRR-repeat protein 15-like leucin rich repeat" evidence="3">
    <location>
        <begin position="120"/>
        <end position="220"/>
    </location>
</feature>
<dbReference type="Proteomes" id="UP001652741">
    <property type="component" value="Chromosome ssa23"/>
</dbReference>
<organism evidence="4 5">
    <name type="scientific">Salmo salar</name>
    <name type="common">Atlantic salmon</name>
    <dbReference type="NCBI Taxonomy" id="8030"/>
    <lineage>
        <taxon>Eukaryota</taxon>
        <taxon>Metazoa</taxon>
        <taxon>Chordata</taxon>
        <taxon>Craniata</taxon>
        <taxon>Vertebrata</taxon>
        <taxon>Euteleostomi</taxon>
        <taxon>Actinopterygii</taxon>
        <taxon>Neopterygii</taxon>
        <taxon>Teleostei</taxon>
        <taxon>Protacanthopterygii</taxon>
        <taxon>Salmoniformes</taxon>
        <taxon>Salmonidae</taxon>
        <taxon>Salmoninae</taxon>
        <taxon>Salmo</taxon>
    </lineage>
</organism>
<dbReference type="SMART" id="SM00367">
    <property type="entry name" value="LRR_CC"/>
    <property type="match status" value="6"/>
</dbReference>
<reference evidence="5" key="1">
    <citation type="submission" date="2025-08" db="UniProtKB">
        <authorList>
            <consortium name="RefSeq"/>
        </authorList>
    </citation>
    <scope>IDENTIFICATION</scope>
</reference>
<dbReference type="GO" id="GO:0019005">
    <property type="term" value="C:SCF ubiquitin ligase complex"/>
    <property type="evidence" value="ECO:0007669"/>
    <property type="project" value="TreeGrafter"/>
</dbReference>
<sequence length="258" mass="27784">MDSLLNISALYVSIYADRYLSNFMALPAGIKDTLLRIMSSQGTVTDLNISQNQLLHTSYCVCPQLMHLGTHKLDMVNCRVSDSALQQIRCPQLRMILLRGHPSITSDGVRALAASCPGLQVVDLTECAAVTDEGVLALAHGCSSLEVLSLWGCSAVGDAALLALAGNCRLLHSLNLSGTQVTDEGIIGLATAPCSNSLKELQLARCRNLTGKAVRAVLTNCPNVRIFTFDGCPLITDQEALHNLLDPDKFQQVSWTVY</sequence>
<dbReference type="Pfam" id="PF25372">
    <property type="entry name" value="DUF7885"/>
    <property type="match status" value="1"/>
</dbReference>
<dbReference type="SUPFAM" id="SSF52047">
    <property type="entry name" value="RNI-like"/>
    <property type="match status" value="1"/>
</dbReference>
<evidence type="ECO:0000256" key="1">
    <source>
        <dbReference type="ARBA" id="ARBA00038257"/>
    </source>
</evidence>
<dbReference type="CTD" id="196394"/>
<name>A0A1S3PD82_SALSA</name>
<comment type="similarity">
    <text evidence="1">Belongs to the AMN1 family.</text>
</comment>
<dbReference type="Gene3D" id="3.80.10.10">
    <property type="entry name" value="Ribonuclease Inhibitor"/>
    <property type="match status" value="1"/>
</dbReference>
<protein>
    <recommendedName>
        <fullName evidence="2">Protein AMN1 homolog</fullName>
    </recommendedName>
</protein>
<dbReference type="PANTHER" id="PTHR13318:SF254">
    <property type="entry name" value="PROTEIN AMN1 HOMOLOG"/>
    <property type="match status" value="1"/>
</dbReference>
<dbReference type="InterPro" id="IPR006553">
    <property type="entry name" value="Leu-rich_rpt_Cys-con_subtyp"/>
</dbReference>
<dbReference type="KEGG" id="sasa:106584538"/>
<evidence type="ECO:0000313" key="5">
    <source>
        <dbReference type="RefSeq" id="XP_014025419.1"/>
    </source>
</evidence>
<dbReference type="AlphaFoldDB" id="A0A1S3PD82"/>
<dbReference type="RefSeq" id="XP_014025419.1">
    <property type="nucleotide sequence ID" value="XM_014169944.2"/>
</dbReference>
<keyword evidence="4" id="KW-1185">Reference proteome</keyword>
<dbReference type="InterPro" id="IPR057207">
    <property type="entry name" value="FBXL15_LRR"/>
</dbReference>
<evidence type="ECO:0000313" key="4">
    <source>
        <dbReference type="Proteomes" id="UP001652741"/>
    </source>
</evidence>
<gene>
    <name evidence="5" type="primary">amn1</name>
</gene>
<dbReference type="InterPro" id="IPR032675">
    <property type="entry name" value="LRR_dom_sf"/>
</dbReference>
<dbReference type="GeneID" id="106584538"/>